<evidence type="ECO:0000256" key="1">
    <source>
        <dbReference type="ARBA" id="ARBA00093462"/>
    </source>
</evidence>
<protein>
    <submittedName>
        <fullName evidence="3">DnaD domain protein</fullName>
    </submittedName>
</protein>
<dbReference type="InterPro" id="IPR036388">
    <property type="entry name" value="WH-like_DNA-bd_sf"/>
</dbReference>
<dbReference type="SUPFAM" id="SSF158499">
    <property type="entry name" value="DnaD domain-like"/>
    <property type="match status" value="1"/>
</dbReference>
<dbReference type="Gene3D" id="1.10.10.630">
    <property type="entry name" value="DnaD domain-like"/>
    <property type="match status" value="1"/>
</dbReference>
<dbReference type="InterPro" id="IPR053162">
    <property type="entry name" value="DnaD"/>
</dbReference>
<evidence type="ECO:0000313" key="4">
    <source>
        <dbReference type="Proteomes" id="UP000294843"/>
    </source>
</evidence>
<keyword evidence="4" id="KW-1185">Reference proteome</keyword>
<gene>
    <name evidence="3" type="ORF">ERX55_02060</name>
</gene>
<dbReference type="Proteomes" id="UP000294843">
    <property type="component" value="Unassembled WGS sequence"/>
</dbReference>
<comment type="caution">
    <text evidence="3">The sequence shown here is derived from an EMBL/GenBank/DDBJ whole genome shotgun (WGS) entry which is preliminary data.</text>
</comment>
<dbReference type="PANTHER" id="PTHR37293:SF5">
    <property type="entry name" value="DNA REPLICATION PROTEIN"/>
    <property type="match status" value="1"/>
</dbReference>
<accession>A0A4R6C3G2</accession>
<evidence type="ECO:0000259" key="2">
    <source>
        <dbReference type="Pfam" id="PF07261"/>
    </source>
</evidence>
<proteinExistence type="inferred from homology"/>
<dbReference type="EMBL" id="SCWF01000001">
    <property type="protein sequence ID" value="TDM15713.1"/>
    <property type="molecule type" value="Genomic_DNA"/>
</dbReference>
<comment type="similarity">
    <text evidence="1">Belongs to the DnaB/DnaD family.</text>
</comment>
<dbReference type="Pfam" id="PF07261">
    <property type="entry name" value="DnaB_2"/>
    <property type="match status" value="1"/>
</dbReference>
<dbReference type="AlphaFoldDB" id="A0A4R6C3G2"/>
<dbReference type="RefSeq" id="WP_133450913.1">
    <property type="nucleotide sequence ID" value="NZ_SCWF01000001.1"/>
</dbReference>
<sequence>MAGWIKLHRQVMDHWIWEDPVRFKWWMEIILLTNHTEKKTMIGGNLVTIKRGTFHTSELKLAERWGVSRNRVRRFLELLESDDMISTKKTVNGTTIKVHNYDVYQGNEEIKKQQTIQRTEQQIEQRVEQQTEHRTDIERYKTKNVKNDKELKNEKNVRSIVYDDTFQEVFQSYQENIEMNPSPMTIQKIQHDFDSYGKEIMMHAIEKSAFGGNHDYKFINWLLNDWKKRNLKTVDAIKVYEQQRQTKQTYSNKPNQPAEITPAWINDLENNKQQEQRAMTPEEIARGEALKKKIANFRGEEDKEADEKRKLEEELKNFWKE</sequence>
<name>A0A4R6C3G2_9STAP</name>
<dbReference type="NCBIfam" id="TIGR01446">
    <property type="entry name" value="DnaD_dom"/>
    <property type="match status" value="1"/>
</dbReference>
<dbReference type="Gene3D" id="1.10.10.10">
    <property type="entry name" value="Winged helix-like DNA-binding domain superfamily/Winged helix DNA-binding domain"/>
    <property type="match status" value="1"/>
</dbReference>
<feature type="domain" description="DnaB/C C-terminal" evidence="2">
    <location>
        <begin position="170"/>
        <end position="240"/>
    </location>
</feature>
<organism evidence="3 4">
    <name type="scientific">Macrococcus bovicus</name>
    <dbReference type="NCBI Taxonomy" id="69968"/>
    <lineage>
        <taxon>Bacteria</taxon>
        <taxon>Bacillati</taxon>
        <taxon>Bacillota</taxon>
        <taxon>Bacilli</taxon>
        <taxon>Bacillales</taxon>
        <taxon>Staphylococcaceae</taxon>
        <taxon>Macrococcus</taxon>
    </lineage>
</organism>
<dbReference type="OrthoDB" id="1821976at2"/>
<dbReference type="InterPro" id="IPR034829">
    <property type="entry name" value="DnaD-like_sf"/>
</dbReference>
<dbReference type="InterPro" id="IPR006343">
    <property type="entry name" value="DnaB/C_C"/>
</dbReference>
<evidence type="ECO:0000313" key="3">
    <source>
        <dbReference type="EMBL" id="TDM15713.1"/>
    </source>
</evidence>
<dbReference type="PANTHER" id="PTHR37293">
    <property type="entry name" value="PHAGE REPLICATION PROTEIN-RELATED"/>
    <property type="match status" value="1"/>
</dbReference>
<reference evidence="3 4" key="1">
    <citation type="submission" date="2019-01" db="EMBL/GenBank/DDBJ databases">
        <title>Draft genome sequences of the type strains of six Macrococcus species.</title>
        <authorList>
            <person name="Mazhar S."/>
            <person name="Altermann E."/>
            <person name="Hill C."/>
            <person name="Mcauliffe O."/>
        </authorList>
    </citation>
    <scope>NUCLEOTIDE SEQUENCE [LARGE SCALE GENOMIC DNA]</scope>
    <source>
        <strain evidence="3 4">ATCC 51825</strain>
    </source>
</reference>